<keyword evidence="3" id="KW-0808">Transferase</keyword>
<reference evidence="11" key="1">
    <citation type="submission" date="2017-01" db="EMBL/GenBank/DDBJ databases">
        <authorList>
            <person name="Brunel B."/>
        </authorList>
    </citation>
    <scope>NUCLEOTIDE SEQUENCE [LARGE SCALE GENOMIC DNA]</scope>
</reference>
<evidence type="ECO:0000256" key="5">
    <source>
        <dbReference type="ARBA" id="ARBA00022984"/>
    </source>
</evidence>
<keyword evidence="11" id="KW-1185">Reference proteome</keyword>
<accession>A0A1R3VB19</accession>
<evidence type="ECO:0000256" key="3">
    <source>
        <dbReference type="ARBA" id="ARBA00022679"/>
    </source>
</evidence>
<dbReference type="InterPro" id="IPR036366">
    <property type="entry name" value="PGBDSf"/>
</dbReference>
<keyword evidence="4 7" id="KW-0133">Cell shape</keyword>
<feature type="active site" description="Nucleophile" evidence="7">
    <location>
        <position position="548"/>
    </location>
</feature>
<evidence type="ECO:0000256" key="7">
    <source>
        <dbReference type="PROSITE-ProRule" id="PRU01373"/>
    </source>
</evidence>
<dbReference type="GO" id="GO:0004180">
    <property type="term" value="F:carboxypeptidase activity"/>
    <property type="evidence" value="ECO:0007669"/>
    <property type="project" value="UniProtKB-ARBA"/>
</dbReference>
<dbReference type="Gene3D" id="1.10.101.10">
    <property type="entry name" value="PGBD-like superfamily/PGBD"/>
    <property type="match status" value="1"/>
</dbReference>
<dbReference type="GO" id="GO:0071555">
    <property type="term" value="P:cell wall organization"/>
    <property type="evidence" value="ECO:0007669"/>
    <property type="project" value="UniProtKB-UniRule"/>
</dbReference>
<organism evidence="10 11">
    <name type="scientific">Mesorhizobium prunaredense</name>
    <dbReference type="NCBI Taxonomy" id="1631249"/>
    <lineage>
        <taxon>Bacteria</taxon>
        <taxon>Pseudomonadati</taxon>
        <taxon>Pseudomonadota</taxon>
        <taxon>Alphaproteobacteria</taxon>
        <taxon>Hyphomicrobiales</taxon>
        <taxon>Phyllobacteriaceae</taxon>
        <taxon>Mesorhizobium</taxon>
    </lineage>
</organism>
<dbReference type="InterPro" id="IPR005490">
    <property type="entry name" value="LD_TPept_cat_dom"/>
</dbReference>
<dbReference type="PROSITE" id="PS52029">
    <property type="entry name" value="LD_TPASE"/>
    <property type="match status" value="1"/>
</dbReference>
<keyword evidence="5 7" id="KW-0573">Peptidoglycan synthesis</keyword>
<dbReference type="CDD" id="cd16913">
    <property type="entry name" value="YkuD_like"/>
    <property type="match status" value="1"/>
</dbReference>
<comment type="pathway">
    <text evidence="1 7">Cell wall biogenesis; peptidoglycan biosynthesis.</text>
</comment>
<dbReference type="AlphaFoldDB" id="A0A1R3VB19"/>
<name>A0A1R3VB19_9HYPH</name>
<evidence type="ECO:0000256" key="8">
    <source>
        <dbReference type="SAM" id="SignalP"/>
    </source>
</evidence>
<dbReference type="PANTHER" id="PTHR41533">
    <property type="entry name" value="L,D-TRANSPEPTIDASE HI_1667-RELATED"/>
    <property type="match status" value="1"/>
</dbReference>
<dbReference type="InterPro" id="IPR052905">
    <property type="entry name" value="LD-transpeptidase_YkuD-like"/>
</dbReference>
<evidence type="ECO:0000256" key="6">
    <source>
        <dbReference type="ARBA" id="ARBA00023316"/>
    </source>
</evidence>
<dbReference type="SUPFAM" id="SSF141523">
    <property type="entry name" value="L,D-transpeptidase catalytic domain-like"/>
    <property type="match status" value="1"/>
</dbReference>
<dbReference type="InterPro" id="IPR038063">
    <property type="entry name" value="Transpep_catalytic_dom"/>
</dbReference>
<gene>
    <name evidence="10" type="ORF">BQ8794_220120</name>
</gene>
<comment type="similarity">
    <text evidence="2">Belongs to the YkuD family.</text>
</comment>
<dbReference type="STRING" id="1631249.BQ8794_220120"/>
<dbReference type="GO" id="GO:0009252">
    <property type="term" value="P:peptidoglycan biosynthetic process"/>
    <property type="evidence" value="ECO:0007669"/>
    <property type="project" value="UniProtKB-UniPathway"/>
</dbReference>
<feature type="signal peptide" evidence="8">
    <location>
        <begin position="1"/>
        <end position="29"/>
    </location>
</feature>
<dbReference type="Pfam" id="PF03734">
    <property type="entry name" value="YkuD"/>
    <property type="match status" value="1"/>
</dbReference>
<keyword evidence="6 7" id="KW-0961">Cell wall biogenesis/degradation</keyword>
<feature type="active site" description="Proton donor/acceptor" evidence="7">
    <location>
        <position position="529"/>
    </location>
</feature>
<dbReference type="GO" id="GO:0008360">
    <property type="term" value="P:regulation of cell shape"/>
    <property type="evidence" value="ECO:0007669"/>
    <property type="project" value="UniProtKB-UniRule"/>
</dbReference>
<feature type="chain" id="PRO_5013136822" evidence="8">
    <location>
        <begin position="30"/>
        <end position="631"/>
    </location>
</feature>
<dbReference type="GO" id="GO:0016740">
    <property type="term" value="F:transferase activity"/>
    <property type="evidence" value="ECO:0007669"/>
    <property type="project" value="UniProtKB-KW"/>
</dbReference>
<evidence type="ECO:0000259" key="9">
    <source>
        <dbReference type="PROSITE" id="PS52029"/>
    </source>
</evidence>
<dbReference type="Pfam" id="PF20142">
    <property type="entry name" value="Scaffold"/>
    <property type="match status" value="1"/>
</dbReference>
<dbReference type="RefSeq" id="WP_077378042.1">
    <property type="nucleotide sequence ID" value="NZ_FTPD01000015.1"/>
</dbReference>
<dbReference type="InterPro" id="IPR045380">
    <property type="entry name" value="LD_TPept_scaffold_dom"/>
</dbReference>
<evidence type="ECO:0000256" key="4">
    <source>
        <dbReference type="ARBA" id="ARBA00022960"/>
    </source>
</evidence>
<dbReference type="EMBL" id="FTPD01000015">
    <property type="protein sequence ID" value="SIT55556.1"/>
    <property type="molecule type" value="Genomic_DNA"/>
</dbReference>
<proteinExistence type="inferred from homology"/>
<evidence type="ECO:0000313" key="11">
    <source>
        <dbReference type="Proteomes" id="UP000188388"/>
    </source>
</evidence>
<evidence type="ECO:0000256" key="1">
    <source>
        <dbReference type="ARBA" id="ARBA00004752"/>
    </source>
</evidence>
<dbReference type="Gene3D" id="2.40.440.10">
    <property type="entry name" value="L,D-transpeptidase catalytic domain-like"/>
    <property type="match status" value="1"/>
</dbReference>
<keyword evidence="8" id="KW-0732">Signal</keyword>
<feature type="domain" description="L,D-TPase catalytic" evidence="9">
    <location>
        <begin position="398"/>
        <end position="569"/>
    </location>
</feature>
<evidence type="ECO:0000313" key="10">
    <source>
        <dbReference type="EMBL" id="SIT55556.1"/>
    </source>
</evidence>
<protein>
    <submittedName>
        <fullName evidence="10">ErfK/YbiS/YcfS/YnhG family protein</fullName>
    </submittedName>
</protein>
<evidence type="ECO:0000256" key="2">
    <source>
        <dbReference type="ARBA" id="ARBA00005992"/>
    </source>
</evidence>
<sequence length="631" mass="69357">MKFLGNKATVMPLAAVAAMLAFGVPQADAQGFFERLFGGGGVRHSPRGDFPLPPSRQKPKYKPYAAAPAASRIRSPSYYTYKSDPLVRVDFSTLTAAPEPAMPQDAAFQPSSATGAAFRQAIAGLDDYELYAEKDIAKALVVYYSANPDFIWVTGASANSRAQDAVRVLGEATSYGLTPADYTVEVPAAGASTGSADARLKELVRFEMALSARVLRYVHDAQSGRVDPNRITGYYDFPVKPLDMEGVLKTLTRTQQVRTYLESRHPQNAEYQALRVELESLQASADDEIVVDPKLLLKPGETSPELPKLLTKIARNLDDEMGGAYGEILARLATSEVYAPELVPVIKAVQKKAGMKGDGVIGPRTVAALVGTSKADKIQKVQVALEELRWLPSDLGSPRVFINQPAFTASYIENGEEKLKTRVVIGKTTNQTSFFYDQLEQVDFHPYWGVPQSILVNEMLPRLRRDPGYLDRAGYEVVNARGKRIPSSSVNWGAYGAKLPYGVRQLPSEANALGELKILFPNKHAIYMHDTPQKTFFQRDMRALSHGCVRLQDPRGMAAAVLGTSVDYIAEKLKHGHATEKVARTIPVYVAYFTAWPDMSGKVEYFSDVYDRDTRLQQALDSTETVRSPAS</sequence>
<dbReference type="Proteomes" id="UP000188388">
    <property type="component" value="Unassembled WGS sequence"/>
</dbReference>
<dbReference type="PANTHER" id="PTHR41533:SF2">
    <property type="entry name" value="BLR7131 PROTEIN"/>
    <property type="match status" value="1"/>
</dbReference>
<dbReference type="UniPathway" id="UPA00219"/>